<reference evidence="3" key="1">
    <citation type="journal article" date="2012" name="PLoS ONE">
        <title>Functional metagenomics unveils a multifunctional glycosyl hydrolase from the family 43 catalysing the breakdown of plant polymers in the calf rumen.</title>
        <authorList>
            <person name="Ferrer M."/>
            <person name="Ghazi A."/>
            <person name="Beloqui A."/>
            <person name="Vieites J.M."/>
            <person name="Lopez-Cortes N."/>
            <person name="Marin-Navarro J."/>
            <person name="Nechitaylo T.Y."/>
            <person name="Guazzaroni M.E."/>
            <person name="Polaina J."/>
            <person name="Waliczek A."/>
            <person name="Chernikova T.N."/>
            <person name="Reva O.N."/>
            <person name="Golyshina O.V."/>
            <person name="Golyshin P.N."/>
        </authorList>
    </citation>
    <scope>NUCLEOTIDE SEQUENCE</scope>
</reference>
<evidence type="ECO:0000313" key="3">
    <source>
        <dbReference type="EMBL" id="AFN57706.1"/>
    </source>
</evidence>
<sequence>MRRGSPLSLSWMQIARLGSAPWLGQTCSLPTLRRWSSPKTGRQRRKKTMKQIKWNEGWQFWPDGDAFALVWSVPENARNVTLPHDAMIESPADPMSPNKGNTGYRSGGNYTYRKFLHLEKAELARRHVLKLEGVYCRAMVYVNEQLAGSEANGYTTFYVDLTPWLHAGDNEIRVQVKNAGMTNSRWYSGSGIYRDVYLLSSDMVYIEPDSVQVSTEDADEDWAVLRIETEALNLSPGAKELRLVSRI</sequence>
<dbReference type="Gene3D" id="2.60.120.260">
    <property type="entry name" value="Galactose-binding domain-like"/>
    <property type="match status" value="1"/>
</dbReference>
<dbReference type="EMBL" id="JQ303342">
    <property type="protein sequence ID" value="AFN57706.1"/>
    <property type="molecule type" value="Genomic_DNA"/>
</dbReference>
<protein>
    <submittedName>
        <fullName evidence="3">Beta-galactosidase GHF2</fullName>
    </submittedName>
</protein>
<dbReference type="Pfam" id="PF02837">
    <property type="entry name" value="Glyco_hydro_2_N"/>
    <property type="match status" value="1"/>
</dbReference>
<name>I6XZB6_9BACT</name>
<dbReference type="AlphaFoldDB" id="I6XZB6"/>
<comment type="similarity">
    <text evidence="1">Belongs to the glycosyl hydrolase 2 family.</text>
</comment>
<feature type="non-terminal residue" evidence="3">
    <location>
        <position position="247"/>
    </location>
</feature>
<dbReference type="InterPro" id="IPR008979">
    <property type="entry name" value="Galactose-bd-like_sf"/>
</dbReference>
<accession>I6XZB6</accession>
<evidence type="ECO:0000259" key="2">
    <source>
        <dbReference type="Pfam" id="PF02837"/>
    </source>
</evidence>
<dbReference type="GO" id="GO:0004553">
    <property type="term" value="F:hydrolase activity, hydrolyzing O-glycosyl compounds"/>
    <property type="evidence" value="ECO:0007669"/>
    <property type="project" value="InterPro"/>
</dbReference>
<evidence type="ECO:0000256" key="1">
    <source>
        <dbReference type="ARBA" id="ARBA00007401"/>
    </source>
</evidence>
<organism evidence="3">
    <name type="scientific">uncultured bacterium r_07</name>
    <dbReference type="NCBI Taxonomy" id="1132281"/>
    <lineage>
        <taxon>Bacteria</taxon>
        <taxon>environmental samples</taxon>
    </lineage>
</organism>
<dbReference type="PANTHER" id="PTHR42732:SF1">
    <property type="entry name" value="BETA-MANNOSIDASE"/>
    <property type="match status" value="1"/>
</dbReference>
<dbReference type="SUPFAM" id="SSF49785">
    <property type="entry name" value="Galactose-binding domain-like"/>
    <property type="match status" value="1"/>
</dbReference>
<dbReference type="InterPro" id="IPR006104">
    <property type="entry name" value="Glyco_hydro_2_N"/>
</dbReference>
<dbReference type="InterPro" id="IPR051913">
    <property type="entry name" value="GH2_Domain-Containing"/>
</dbReference>
<proteinExistence type="inferred from homology"/>
<dbReference type="PANTHER" id="PTHR42732">
    <property type="entry name" value="BETA-GALACTOSIDASE"/>
    <property type="match status" value="1"/>
</dbReference>
<feature type="domain" description="Glycosyl hydrolases family 2 sugar binding" evidence="2">
    <location>
        <begin position="107"/>
        <end position="200"/>
    </location>
</feature>
<dbReference type="GO" id="GO:0005975">
    <property type="term" value="P:carbohydrate metabolic process"/>
    <property type="evidence" value="ECO:0007669"/>
    <property type="project" value="InterPro"/>
</dbReference>